<dbReference type="Gene3D" id="1.20.5.3310">
    <property type="match status" value="1"/>
</dbReference>
<keyword evidence="7" id="KW-0472">Membrane</keyword>
<evidence type="ECO:0000256" key="5">
    <source>
        <dbReference type="ARBA" id="ARBA00022989"/>
    </source>
</evidence>
<evidence type="ECO:0000256" key="6">
    <source>
        <dbReference type="ARBA" id="ARBA00023010"/>
    </source>
</evidence>
<accession>A0A1X9LLC6</accession>
<dbReference type="KEGG" id="cphy:B5808_08685"/>
<keyword evidence="3" id="KW-0812">Transmembrane</keyword>
<keyword evidence="9" id="KW-1185">Reference proteome</keyword>
<dbReference type="AlphaFoldDB" id="A0A1X9LLC6"/>
<dbReference type="PRINTS" id="PR01506">
    <property type="entry name" value="TATBPROTEIN"/>
</dbReference>
<keyword evidence="2" id="KW-0813">Transport</keyword>
<keyword evidence="6" id="KW-0811">Translocation</keyword>
<organism evidence="8 9">
    <name type="scientific">Cnuibacter physcomitrellae</name>
    <dbReference type="NCBI Taxonomy" id="1619308"/>
    <lineage>
        <taxon>Bacteria</taxon>
        <taxon>Bacillati</taxon>
        <taxon>Actinomycetota</taxon>
        <taxon>Actinomycetes</taxon>
        <taxon>Micrococcales</taxon>
        <taxon>Microbacteriaceae</taxon>
        <taxon>Cnuibacter</taxon>
    </lineage>
</organism>
<sequence length="129" mass="14165">MFGLSLEKLVVLALIAALVLGPHRLPHYAHRLGELVRSLRDLLDVARDSARAEIGGELSLDEWRRLDPRRYHPRSLVREALADDTAPAGGTPADPHTSRESATPPDAIAPSVPRRPRYDSAGRALRTPL</sequence>
<dbReference type="EMBL" id="CP020715">
    <property type="protein sequence ID" value="ARJ05282.1"/>
    <property type="molecule type" value="Genomic_DNA"/>
</dbReference>
<dbReference type="STRING" id="1619308.B5808_08685"/>
<evidence type="ECO:0000313" key="9">
    <source>
        <dbReference type="Proteomes" id="UP000192775"/>
    </source>
</evidence>
<evidence type="ECO:0000313" key="8">
    <source>
        <dbReference type="EMBL" id="ARJ05282.1"/>
    </source>
</evidence>
<protein>
    <submittedName>
        <fullName evidence="8">Uncharacterized protein</fullName>
    </submittedName>
</protein>
<proteinExistence type="predicted"/>
<evidence type="ECO:0000256" key="3">
    <source>
        <dbReference type="ARBA" id="ARBA00022692"/>
    </source>
</evidence>
<evidence type="ECO:0000256" key="2">
    <source>
        <dbReference type="ARBA" id="ARBA00022448"/>
    </source>
</evidence>
<evidence type="ECO:0000256" key="4">
    <source>
        <dbReference type="ARBA" id="ARBA00022927"/>
    </source>
</evidence>
<comment type="subcellular location">
    <subcellularLocation>
        <location evidence="1">Membrane</location>
        <topology evidence="1">Single-pass membrane protein</topology>
    </subcellularLocation>
</comment>
<evidence type="ECO:0000256" key="7">
    <source>
        <dbReference type="ARBA" id="ARBA00023136"/>
    </source>
</evidence>
<dbReference type="InterPro" id="IPR003369">
    <property type="entry name" value="TatA/B/E"/>
</dbReference>
<gene>
    <name evidence="8" type="ORF">B5808_08685</name>
</gene>
<keyword evidence="5" id="KW-1133">Transmembrane helix</keyword>
<evidence type="ECO:0000256" key="1">
    <source>
        <dbReference type="ARBA" id="ARBA00004167"/>
    </source>
</evidence>
<dbReference type="RefSeq" id="WP_085019420.1">
    <property type="nucleotide sequence ID" value="NZ_BMHD01000001.1"/>
</dbReference>
<keyword evidence="4" id="KW-0653">Protein transport</keyword>
<dbReference type="Proteomes" id="UP000192775">
    <property type="component" value="Chromosome"/>
</dbReference>
<reference evidence="8 9" key="1">
    <citation type="submission" date="2017-04" db="EMBL/GenBank/DDBJ databases">
        <authorList>
            <person name="Afonso C.L."/>
            <person name="Miller P.J."/>
            <person name="Scott M.A."/>
            <person name="Spackman E."/>
            <person name="Goraichik I."/>
            <person name="Dimitrov K.M."/>
            <person name="Suarez D.L."/>
            <person name="Swayne D.E."/>
        </authorList>
    </citation>
    <scope>NUCLEOTIDE SEQUENCE [LARGE SCALE GENOMIC DNA]</scope>
    <source>
        <strain evidence="9">XA(T)</strain>
    </source>
</reference>
<dbReference type="Pfam" id="PF02416">
    <property type="entry name" value="TatA_B_E"/>
    <property type="match status" value="1"/>
</dbReference>
<name>A0A1X9LLC6_9MICO</name>